<feature type="domain" description="DUF5983" evidence="1">
    <location>
        <begin position="12"/>
        <end position="106"/>
    </location>
</feature>
<evidence type="ECO:0000313" key="2">
    <source>
        <dbReference type="EMBL" id="ASF81458.1"/>
    </source>
</evidence>
<evidence type="ECO:0000313" key="10">
    <source>
        <dbReference type="Proteomes" id="UP000283322"/>
    </source>
</evidence>
<sequence>MAIEIKERYTTAVISTAHISKDDAVLLTEASYNPRSESGRNWIHANEYGYIIRITCDNQEWKQHLRDDGISWPTIENIEKVLNAGFECVHFDRDADIVDELIAWDW</sequence>
<reference evidence="7 8" key="3">
    <citation type="submission" date="2018-08" db="EMBL/GenBank/DDBJ databases">
        <authorList>
            <consortium name="Pathogen Informatics"/>
        </authorList>
    </citation>
    <scope>NUCLEOTIDE SEQUENCE [LARGE SCALE GENOMIC DNA]</scope>
    <source>
        <strain evidence="7 8">EuSCAPE_GR114</strain>
    </source>
</reference>
<evidence type="ECO:0000313" key="6">
    <source>
        <dbReference type="EMBL" id="RRE94463.1"/>
    </source>
</evidence>
<dbReference type="AlphaFoldDB" id="A0A024HV84"/>
<reference evidence="6" key="4">
    <citation type="submission" date="2018-10" db="EMBL/GenBank/DDBJ databases">
        <authorList>
            <person name="Fan Y."/>
            <person name="Timp W."/>
            <person name="Bergman Y."/>
            <person name="Tamma P."/>
            <person name="Simner P."/>
        </authorList>
    </citation>
    <scope>NUCLEOTIDE SEQUENCE</scope>
    <source>
        <strain evidence="6">KLPN_104</strain>
    </source>
</reference>
<reference evidence="4 11" key="7">
    <citation type="submission" date="2020-02" db="EMBL/GenBank/DDBJ databases">
        <title>Klebsiella pneumoniae genome sequencing and assembly.</title>
        <authorList>
            <person name="Starkova P.S."/>
            <person name="Sulyan O.S."/>
            <person name="Likholetova D.V."/>
            <person name="Ageevets V.A."/>
            <person name="Lazareva I.V."/>
            <person name="Sopova J.V."/>
            <person name="Sidorenko S.V."/>
        </authorList>
    </citation>
    <scope>NUCLEOTIDE SEQUENCE [LARGE SCALE GENOMIC DNA]</scope>
    <source>
        <strain evidence="4 11">2429</strain>
    </source>
</reference>
<dbReference type="Proteomes" id="UP000479475">
    <property type="component" value="Unassembled WGS sequence"/>
</dbReference>
<dbReference type="Proteomes" id="UP000275975">
    <property type="component" value="Unassembled WGS sequence"/>
</dbReference>
<accession>A0A024HV84</accession>
<keyword evidence="3" id="KW-0614">Plasmid</keyword>
<dbReference type="Proteomes" id="UP000283322">
    <property type="component" value="Unassembled WGS sequence"/>
</dbReference>
<evidence type="ECO:0000313" key="11">
    <source>
        <dbReference type="Proteomes" id="UP000479475"/>
    </source>
</evidence>
<dbReference type="EMBL" id="MF150122">
    <property type="protein sequence ID" value="ASF81458.1"/>
    <property type="molecule type" value="Genomic_DNA"/>
</dbReference>
<reference evidence="3" key="1">
    <citation type="journal article" date="2014" name="Antimicrob. Agents Chemother.">
        <title>IncH-Type Plasmid Harboring blaCTX-M-15, blaDHA-1, and qnrB4 Genes Recovered from Animal Isolates.</title>
        <authorList>
            <person name="Schluter A."/>
            <person name="Nordmann P."/>
            <person name="Bonnin R.A."/>
            <person name="Millemann Y."/>
            <person name="Eikmeyer F.G."/>
            <person name="Wibberg D."/>
            <person name="Puhler A."/>
            <person name="Poirel L."/>
        </authorList>
    </citation>
    <scope>NUCLEOTIDE SEQUENCE [LARGE SCALE GENOMIC DNA]</scope>
    <source>
        <strain evidence="3">Kp15</strain>
        <plasmid evidence="3">pENVA</plasmid>
    </source>
</reference>
<dbReference type="RefSeq" id="WP_004026417.1">
    <property type="nucleotide sequence ID" value="NC_016980.1"/>
</dbReference>
<name>A0A024HV84_KLEPN</name>
<evidence type="ECO:0000259" key="1">
    <source>
        <dbReference type="Pfam" id="PF19419"/>
    </source>
</evidence>
<evidence type="ECO:0000313" key="7">
    <source>
        <dbReference type="EMBL" id="SVS28586.1"/>
    </source>
</evidence>
<organism evidence="3">
    <name type="scientific">Klebsiella pneumoniae</name>
    <dbReference type="NCBI Taxonomy" id="573"/>
    <lineage>
        <taxon>Bacteria</taxon>
        <taxon>Pseudomonadati</taxon>
        <taxon>Pseudomonadota</taxon>
        <taxon>Gammaproteobacteria</taxon>
        <taxon>Enterobacterales</taxon>
        <taxon>Enterobacteriaceae</taxon>
        <taxon>Klebsiella/Raoultella group</taxon>
        <taxon>Klebsiella</taxon>
        <taxon>Klebsiella pneumoniae complex</taxon>
    </lineage>
</organism>
<reference evidence="6 9" key="6">
    <citation type="journal article" date="2019" name="Antimicrob. Agents Chemother.">
        <title>Applying Rapid Whole Genome Sequencing to Predict Phenotypic Antimicrobial Susceptibility Testing Results Among Carbapenem-Resistant Klebsiella pneumoniae Clinical Isolates.</title>
        <authorList>
            <person name="Tamma P.D."/>
            <person name="Fan Y."/>
            <person name="Bergman Y."/>
            <person name="Pertea G."/>
            <person name="Kazmi A."/>
            <person name="Lewis S."/>
            <person name="Carroll K.C."/>
            <person name="Schatz M.C."/>
            <person name="Timp W."/>
            <person name="Simner P.J."/>
        </authorList>
    </citation>
    <scope>NUCLEOTIDE SEQUENCE [LARGE SCALE GENOMIC DNA]</scope>
    <source>
        <strain evidence="6 9">KLPN_104</strain>
    </source>
</reference>
<evidence type="ECO:0000313" key="4">
    <source>
        <dbReference type="EMBL" id="NGN75891.1"/>
    </source>
</evidence>
<evidence type="ECO:0000313" key="8">
    <source>
        <dbReference type="Proteomes" id="UP000259497"/>
    </source>
</evidence>
<geneLocation type="plasmid" evidence="2">
    <name>pKP64477b</name>
</geneLocation>
<dbReference type="EMBL" id="JAAKYD010000042">
    <property type="protein sequence ID" value="NGN75891.1"/>
    <property type="molecule type" value="Genomic_DNA"/>
</dbReference>
<dbReference type="EMBL" id="MPYG04000154">
    <property type="protein sequence ID" value="ROG91873.1"/>
    <property type="molecule type" value="Genomic_DNA"/>
</dbReference>
<geneLocation type="plasmid" evidence="3">
    <name>pENVA</name>
</geneLocation>
<dbReference type="EMBL" id="HG918041">
    <property type="protein sequence ID" value="CDM79627.1"/>
    <property type="molecule type" value="Genomic_DNA"/>
</dbReference>
<evidence type="ECO:0000313" key="3">
    <source>
        <dbReference type="EMBL" id="CDM79627.1"/>
    </source>
</evidence>
<evidence type="ECO:0000313" key="5">
    <source>
        <dbReference type="EMBL" id="ROG91873.1"/>
    </source>
</evidence>
<reference evidence="2" key="2">
    <citation type="submission" date="2017-05" db="EMBL/GenBank/DDBJ databases">
        <authorList>
            <person name="Song R."/>
            <person name="Chenine A.L."/>
            <person name="Ruprecht R.M."/>
        </authorList>
    </citation>
    <scope>NUCLEOTIDE SEQUENCE</scope>
    <source>
        <strain evidence="2">A64477</strain>
        <plasmid evidence="2">pKP64477b</plasmid>
    </source>
</reference>
<evidence type="ECO:0000313" key="9">
    <source>
        <dbReference type="Proteomes" id="UP000275975"/>
    </source>
</evidence>
<dbReference type="EMBL" id="RDAM01000003">
    <property type="protein sequence ID" value="RRE94463.1"/>
    <property type="molecule type" value="Genomic_DNA"/>
</dbReference>
<dbReference type="KEGG" id="kpx:PMK1_ndm00099"/>
<gene>
    <name evidence="5" type="ORF">BL124_00021900</name>
    <name evidence="6" type="ORF">EAO17_29980</name>
    <name evidence="4" type="ORF">G4V31_27840</name>
    <name evidence="2" type="ORF">KP64477b_00130</name>
    <name evidence="3" type="ORF">PENVA_0011</name>
    <name evidence="7" type="ORF">SAMEA3649733_04330</name>
</gene>
<dbReference type="PATRIC" id="fig|573.1358.peg.5652"/>
<dbReference type="EMBL" id="UIXM01000017">
    <property type="protein sequence ID" value="SVS28586.1"/>
    <property type="molecule type" value="Genomic_DNA"/>
</dbReference>
<dbReference type="Proteomes" id="UP000259497">
    <property type="component" value="Unassembled WGS sequence"/>
</dbReference>
<dbReference type="InterPro" id="IPR046025">
    <property type="entry name" value="DUF5983"/>
</dbReference>
<proteinExistence type="predicted"/>
<protein>
    <recommendedName>
        <fullName evidence="1">DUF5983 domain-containing protein</fullName>
    </recommendedName>
</protein>
<dbReference type="Pfam" id="PF19419">
    <property type="entry name" value="DUF5983"/>
    <property type="match status" value="1"/>
</dbReference>
<reference evidence="5 10" key="5">
    <citation type="submission" date="2018-10" db="EMBL/GenBank/DDBJ databases">
        <authorList>
            <person name="Vanduin D."/>
            <person name="Fouts D."/>
            <person name="Wright M."/>
            <person name="Sutton G."/>
            <person name="Nguyen K."/>
            <person name="Kreiswirth B."/>
            <person name="Chen L."/>
            <person name="Rojas L."/>
            <person name="Hujer A."/>
            <person name="Hujer K."/>
            <person name="Bonomo R."/>
            <person name="Adams M."/>
        </authorList>
    </citation>
    <scope>NUCLEOTIDE SEQUENCE [LARGE SCALE GENOMIC DNA]</scope>
    <source>
        <strain evidence="5 10">CRK0165</strain>
    </source>
</reference>